<dbReference type="CDD" id="cd00483">
    <property type="entry name" value="HPPK"/>
    <property type="match status" value="1"/>
</dbReference>
<reference evidence="13" key="1">
    <citation type="journal article" date="2021" name="PeerJ">
        <title>Extensive microbial diversity within the chicken gut microbiome revealed by metagenomics and culture.</title>
        <authorList>
            <person name="Gilroy R."/>
            <person name="Ravi A."/>
            <person name="Getino M."/>
            <person name="Pursley I."/>
            <person name="Horton D.L."/>
            <person name="Alikhan N.F."/>
            <person name="Baker D."/>
            <person name="Gharbi K."/>
            <person name="Hall N."/>
            <person name="Watson M."/>
            <person name="Adriaenssens E.M."/>
            <person name="Foster-Nyarko E."/>
            <person name="Jarju S."/>
            <person name="Secka A."/>
            <person name="Antonio M."/>
            <person name="Oren A."/>
            <person name="Chaudhuri R.R."/>
            <person name="La Ragione R."/>
            <person name="Hildebrand F."/>
            <person name="Pallen M.J."/>
        </authorList>
    </citation>
    <scope>NUCLEOTIDE SEQUENCE</scope>
    <source>
        <strain evidence="13">4100</strain>
    </source>
</reference>
<keyword evidence="9" id="KW-0289">Folate biosynthesis</keyword>
<comment type="similarity">
    <text evidence="2">Belongs to the HPPK family.</text>
</comment>
<dbReference type="InterPro" id="IPR000550">
    <property type="entry name" value="Hppk"/>
</dbReference>
<dbReference type="NCBIfam" id="TIGR01498">
    <property type="entry name" value="folK"/>
    <property type="match status" value="1"/>
</dbReference>
<keyword evidence="5 13" id="KW-0808">Transferase</keyword>
<gene>
    <name evidence="13" type="primary">folK</name>
    <name evidence="13" type="ORF">K8V47_09590</name>
</gene>
<evidence type="ECO:0000313" key="13">
    <source>
        <dbReference type="EMBL" id="HJE39993.1"/>
    </source>
</evidence>
<evidence type="ECO:0000256" key="7">
    <source>
        <dbReference type="ARBA" id="ARBA00022777"/>
    </source>
</evidence>
<proteinExistence type="inferred from homology"/>
<organism evidence="13 14">
    <name type="scientific">Candidatus Amulumruptor caecigallinarius</name>
    <dbReference type="NCBI Taxonomy" id="2109911"/>
    <lineage>
        <taxon>Bacteria</taxon>
        <taxon>Pseudomonadati</taxon>
        <taxon>Bacteroidota</taxon>
        <taxon>Bacteroidia</taxon>
        <taxon>Bacteroidales</taxon>
        <taxon>Muribaculaceae</taxon>
        <taxon>Candidatus Amulumruptor</taxon>
    </lineage>
</organism>
<dbReference type="GO" id="GO:0016301">
    <property type="term" value="F:kinase activity"/>
    <property type="evidence" value="ECO:0007669"/>
    <property type="project" value="UniProtKB-KW"/>
</dbReference>
<evidence type="ECO:0000256" key="5">
    <source>
        <dbReference type="ARBA" id="ARBA00022679"/>
    </source>
</evidence>
<sequence>MRNAYINIGTNKGDRHHNIEVAVALVIEKTCNATGIEPAHVDFALSEIYESEPWGYDSPNMFLNQGMRIAIPDSLSPYEMLGILQSAESAISNASHRQPDGSYADRLIDIDFIAMDDEALDSAKLILPHPHAHMRGFVMRPLIETLPCG</sequence>
<dbReference type="InterPro" id="IPR035907">
    <property type="entry name" value="Hppk_sf"/>
</dbReference>
<evidence type="ECO:0000256" key="4">
    <source>
        <dbReference type="ARBA" id="ARBA00016218"/>
    </source>
</evidence>
<comment type="pathway">
    <text evidence="1">Cofactor biosynthesis; tetrahydrofolate biosynthesis; 2-amino-4-hydroxy-6-hydroxymethyl-7,8-dihydropteridine diphosphate from 7,8-dihydroneopterin triphosphate: step 4/4.</text>
</comment>
<evidence type="ECO:0000256" key="2">
    <source>
        <dbReference type="ARBA" id="ARBA00005810"/>
    </source>
</evidence>
<dbReference type="Pfam" id="PF01288">
    <property type="entry name" value="HPPK"/>
    <property type="match status" value="1"/>
</dbReference>
<accession>A0A4Q0U8H3</accession>
<name>A0A4Q0U8H3_9BACT</name>
<reference evidence="13" key="2">
    <citation type="submission" date="2021-09" db="EMBL/GenBank/DDBJ databases">
        <authorList>
            <person name="Gilroy R."/>
        </authorList>
    </citation>
    <scope>NUCLEOTIDE SEQUENCE</scope>
    <source>
        <strain evidence="13">4100</strain>
    </source>
</reference>
<evidence type="ECO:0000256" key="3">
    <source>
        <dbReference type="ARBA" id="ARBA00013253"/>
    </source>
</evidence>
<dbReference type="AlphaFoldDB" id="A0A4Q0U8H3"/>
<dbReference type="PANTHER" id="PTHR43071:SF1">
    <property type="entry name" value="2-AMINO-4-HYDROXY-6-HYDROXYMETHYLDIHYDROPTERIDINE PYROPHOSPHOKINASE"/>
    <property type="match status" value="1"/>
</dbReference>
<dbReference type="PANTHER" id="PTHR43071">
    <property type="entry name" value="2-AMINO-4-HYDROXY-6-HYDROXYMETHYLDIHYDROPTERIDINE PYROPHOSPHOKINASE"/>
    <property type="match status" value="1"/>
</dbReference>
<protein>
    <recommendedName>
        <fullName evidence="4">2-amino-4-hydroxy-6-hydroxymethyldihydropteridine pyrophosphokinase</fullName>
        <ecNumber evidence="3">2.7.6.3</ecNumber>
    </recommendedName>
    <alternativeName>
        <fullName evidence="11">6-hydroxymethyl-7,8-dihydropterin pyrophosphokinase</fullName>
    </alternativeName>
    <alternativeName>
        <fullName evidence="12">7,8-dihydro-6-hydroxymethylpterin-pyrophosphokinase</fullName>
    </alternativeName>
</protein>
<comment type="function">
    <text evidence="10">Catalyzes the transfer of pyrophosphate from adenosine triphosphate (ATP) to 6-hydroxymethyl-7,8-dihydropterin, an enzymatic step in folate biosynthesis pathway.</text>
</comment>
<keyword evidence="6" id="KW-0547">Nucleotide-binding</keyword>
<dbReference type="GO" id="GO:0005524">
    <property type="term" value="F:ATP binding"/>
    <property type="evidence" value="ECO:0007669"/>
    <property type="project" value="UniProtKB-KW"/>
</dbReference>
<dbReference type="EMBL" id="DYXT01000049">
    <property type="protein sequence ID" value="HJE39993.1"/>
    <property type="molecule type" value="Genomic_DNA"/>
</dbReference>
<evidence type="ECO:0000313" key="14">
    <source>
        <dbReference type="Proteomes" id="UP000711407"/>
    </source>
</evidence>
<dbReference type="Gene3D" id="3.30.70.560">
    <property type="entry name" value="7,8-Dihydro-6-hydroxymethylpterin-pyrophosphokinase HPPK"/>
    <property type="match status" value="1"/>
</dbReference>
<evidence type="ECO:0000256" key="12">
    <source>
        <dbReference type="ARBA" id="ARBA00033413"/>
    </source>
</evidence>
<dbReference type="Proteomes" id="UP000711407">
    <property type="component" value="Unassembled WGS sequence"/>
</dbReference>
<dbReference type="SUPFAM" id="SSF55083">
    <property type="entry name" value="6-hydroxymethyl-7,8-dihydropterin pyrophosphokinase, HPPK"/>
    <property type="match status" value="1"/>
</dbReference>
<evidence type="ECO:0000256" key="11">
    <source>
        <dbReference type="ARBA" id="ARBA00029766"/>
    </source>
</evidence>
<evidence type="ECO:0000256" key="8">
    <source>
        <dbReference type="ARBA" id="ARBA00022840"/>
    </source>
</evidence>
<evidence type="ECO:0000256" key="1">
    <source>
        <dbReference type="ARBA" id="ARBA00005051"/>
    </source>
</evidence>
<keyword evidence="8" id="KW-0067">ATP-binding</keyword>
<dbReference type="GO" id="GO:0003848">
    <property type="term" value="F:2-amino-4-hydroxy-6-hydroxymethyldihydropteridine diphosphokinase activity"/>
    <property type="evidence" value="ECO:0007669"/>
    <property type="project" value="UniProtKB-EC"/>
</dbReference>
<evidence type="ECO:0000256" key="9">
    <source>
        <dbReference type="ARBA" id="ARBA00022909"/>
    </source>
</evidence>
<comment type="caution">
    <text evidence="13">The sequence shown here is derived from an EMBL/GenBank/DDBJ whole genome shotgun (WGS) entry which is preliminary data.</text>
</comment>
<dbReference type="EC" id="2.7.6.3" evidence="3"/>
<evidence type="ECO:0000256" key="10">
    <source>
        <dbReference type="ARBA" id="ARBA00029409"/>
    </source>
</evidence>
<dbReference type="GO" id="GO:0046656">
    <property type="term" value="P:folic acid biosynthetic process"/>
    <property type="evidence" value="ECO:0007669"/>
    <property type="project" value="UniProtKB-KW"/>
</dbReference>
<keyword evidence="7" id="KW-0418">Kinase</keyword>
<evidence type="ECO:0000256" key="6">
    <source>
        <dbReference type="ARBA" id="ARBA00022741"/>
    </source>
</evidence>